<feature type="region of interest" description="Disordered" evidence="1">
    <location>
        <begin position="1"/>
        <end position="114"/>
    </location>
</feature>
<dbReference type="Proteomes" id="UP001066276">
    <property type="component" value="Chromosome 1_2"/>
</dbReference>
<comment type="caution">
    <text evidence="2">The sequence shown here is derived from an EMBL/GenBank/DDBJ whole genome shotgun (WGS) entry which is preliminary data.</text>
</comment>
<protein>
    <submittedName>
        <fullName evidence="2">Uncharacterized protein</fullName>
    </submittedName>
</protein>
<proteinExistence type="predicted"/>
<dbReference type="AlphaFoldDB" id="A0AAV7W4C9"/>
<reference evidence="2" key="1">
    <citation type="journal article" date="2022" name="bioRxiv">
        <title>Sequencing and chromosome-scale assembly of the giantPleurodeles waltlgenome.</title>
        <authorList>
            <person name="Brown T."/>
            <person name="Elewa A."/>
            <person name="Iarovenko S."/>
            <person name="Subramanian E."/>
            <person name="Araus A.J."/>
            <person name="Petzold A."/>
            <person name="Susuki M."/>
            <person name="Suzuki K.-i.T."/>
            <person name="Hayashi T."/>
            <person name="Toyoda A."/>
            <person name="Oliveira C."/>
            <person name="Osipova E."/>
            <person name="Leigh N.D."/>
            <person name="Simon A."/>
            <person name="Yun M.H."/>
        </authorList>
    </citation>
    <scope>NUCLEOTIDE SEQUENCE</scope>
    <source>
        <strain evidence="2">20211129_DDA</strain>
        <tissue evidence="2">Liver</tissue>
    </source>
</reference>
<sequence>MALSLKRSRRTKWRPRRDATAEPEVHAGDKEIAQPRYGERGSGVEDSLSTRAGTIATSRAGGEERRRGVSAARAGPVQRPTPELAAAQRGPEAPHSTPSPGGRENKRSWQAPVRSRAVDWRSCEWCGGPAANSVRAQGAEATLPSGGQVGTAEAAQRLANDREQAAGGCGPCPSPRRGTQHCN</sequence>
<feature type="compositionally biased region" description="Basic and acidic residues" evidence="1">
    <location>
        <begin position="16"/>
        <end position="43"/>
    </location>
</feature>
<evidence type="ECO:0000313" key="3">
    <source>
        <dbReference type="Proteomes" id="UP001066276"/>
    </source>
</evidence>
<dbReference type="EMBL" id="JANPWB010000002">
    <property type="protein sequence ID" value="KAJ1206979.1"/>
    <property type="molecule type" value="Genomic_DNA"/>
</dbReference>
<feature type="compositionally biased region" description="Polar residues" evidence="1">
    <location>
        <begin position="47"/>
        <end position="57"/>
    </location>
</feature>
<feature type="region of interest" description="Disordered" evidence="1">
    <location>
        <begin position="161"/>
        <end position="183"/>
    </location>
</feature>
<organism evidence="2 3">
    <name type="scientific">Pleurodeles waltl</name>
    <name type="common">Iberian ribbed newt</name>
    <dbReference type="NCBI Taxonomy" id="8319"/>
    <lineage>
        <taxon>Eukaryota</taxon>
        <taxon>Metazoa</taxon>
        <taxon>Chordata</taxon>
        <taxon>Craniata</taxon>
        <taxon>Vertebrata</taxon>
        <taxon>Euteleostomi</taxon>
        <taxon>Amphibia</taxon>
        <taxon>Batrachia</taxon>
        <taxon>Caudata</taxon>
        <taxon>Salamandroidea</taxon>
        <taxon>Salamandridae</taxon>
        <taxon>Pleurodelinae</taxon>
        <taxon>Pleurodeles</taxon>
    </lineage>
</organism>
<evidence type="ECO:0000256" key="1">
    <source>
        <dbReference type="SAM" id="MobiDB-lite"/>
    </source>
</evidence>
<keyword evidence="3" id="KW-1185">Reference proteome</keyword>
<feature type="compositionally biased region" description="Basic residues" evidence="1">
    <location>
        <begin position="1"/>
        <end position="15"/>
    </location>
</feature>
<gene>
    <name evidence="2" type="ORF">NDU88_002372</name>
</gene>
<accession>A0AAV7W4C9</accession>
<evidence type="ECO:0000313" key="2">
    <source>
        <dbReference type="EMBL" id="KAJ1206979.1"/>
    </source>
</evidence>
<name>A0AAV7W4C9_PLEWA</name>